<reference evidence="7" key="1">
    <citation type="submission" date="2016-10" db="EMBL/GenBank/DDBJ databases">
        <authorList>
            <person name="Varghese N."/>
            <person name="Submissions S."/>
        </authorList>
    </citation>
    <scope>NUCLEOTIDE SEQUENCE [LARGE SCALE GENOMIC DNA]</scope>
    <source>
        <strain evidence="7">DSM 22900</strain>
    </source>
</reference>
<sequence length="186" mass="21209">MKKSHQPNSTDVRPIWPLYQAISAVLFFSLWLMSGCVQVGKYHLSDTHTAKKGYVYVTKVVDGDTFWVKEGTAEIKVRFIGIDAPETRNTGHKKKGYFGLASKEYVTALTEHQWVRLELDVQKKDRYQRLLAYVYLTDGTFLNAHLVAHGYAVADTHPPNVKYADLFAALQQQARQEKRGLWAGTF</sequence>
<name>A0A1I1LRY0_9SPHI</name>
<gene>
    <name evidence="6" type="ORF">SAMN05421747_12231</name>
</gene>
<dbReference type="InterPro" id="IPR002071">
    <property type="entry name" value="Thermonucl_AS"/>
</dbReference>
<feature type="domain" description="TNase-like" evidence="5">
    <location>
        <begin position="51"/>
        <end position="184"/>
    </location>
</feature>
<keyword evidence="4" id="KW-0812">Transmembrane</keyword>
<keyword evidence="3" id="KW-0378">Hydrolase</keyword>
<evidence type="ECO:0000256" key="2">
    <source>
        <dbReference type="ARBA" id="ARBA00022759"/>
    </source>
</evidence>
<keyword evidence="4" id="KW-1133">Transmembrane helix</keyword>
<dbReference type="CDD" id="cd00175">
    <property type="entry name" value="SNc"/>
    <property type="match status" value="1"/>
</dbReference>
<evidence type="ECO:0000259" key="5">
    <source>
        <dbReference type="PROSITE" id="PS50830"/>
    </source>
</evidence>
<dbReference type="InterPro" id="IPR016071">
    <property type="entry name" value="Staphylococal_nuclease_OB-fold"/>
</dbReference>
<dbReference type="Gene3D" id="2.40.50.90">
    <property type="match status" value="1"/>
</dbReference>
<dbReference type="EMBL" id="FOLL01000022">
    <property type="protein sequence ID" value="SFC73688.1"/>
    <property type="molecule type" value="Genomic_DNA"/>
</dbReference>
<dbReference type="Proteomes" id="UP000199577">
    <property type="component" value="Unassembled WGS sequence"/>
</dbReference>
<dbReference type="PROSITE" id="PS01284">
    <property type="entry name" value="TNASE_2"/>
    <property type="match status" value="1"/>
</dbReference>
<accession>A0A1I1LRY0</accession>
<evidence type="ECO:0000256" key="3">
    <source>
        <dbReference type="ARBA" id="ARBA00022801"/>
    </source>
</evidence>
<protein>
    <submittedName>
        <fullName evidence="6">Micrococcal nuclease</fullName>
    </submittedName>
</protein>
<dbReference type="GO" id="GO:0003676">
    <property type="term" value="F:nucleic acid binding"/>
    <property type="evidence" value="ECO:0007669"/>
    <property type="project" value="InterPro"/>
</dbReference>
<dbReference type="Pfam" id="PF00565">
    <property type="entry name" value="SNase"/>
    <property type="match status" value="1"/>
</dbReference>
<organism evidence="6 7">
    <name type="scientific">Parapedobacter composti</name>
    <dbReference type="NCBI Taxonomy" id="623281"/>
    <lineage>
        <taxon>Bacteria</taxon>
        <taxon>Pseudomonadati</taxon>
        <taxon>Bacteroidota</taxon>
        <taxon>Sphingobacteriia</taxon>
        <taxon>Sphingobacteriales</taxon>
        <taxon>Sphingobacteriaceae</taxon>
        <taxon>Parapedobacter</taxon>
    </lineage>
</organism>
<dbReference type="GO" id="GO:0004519">
    <property type="term" value="F:endonuclease activity"/>
    <property type="evidence" value="ECO:0007669"/>
    <property type="project" value="UniProtKB-KW"/>
</dbReference>
<keyword evidence="2" id="KW-0255">Endonuclease</keyword>
<evidence type="ECO:0000256" key="4">
    <source>
        <dbReference type="SAM" id="Phobius"/>
    </source>
</evidence>
<dbReference type="AlphaFoldDB" id="A0A1I1LRY0"/>
<dbReference type="PANTHER" id="PTHR12302">
    <property type="entry name" value="EBNA2 BINDING PROTEIN P100"/>
    <property type="match status" value="1"/>
</dbReference>
<dbReference type="SMART" id="SM00318">
    <property type="entry name" value="SNc"/>
    <property type="match status" value="1"/>
</dbReference>
<dbReference type="InterPro" id="IPR035437">
    <property type="entry name" value="SNase_OB-fold_sf"/>
</dbReference>
<feature type="transmembrane region" description="Helical" evidence="4">
    <location>
        <begin position="15"/>
        <end position="33"/>
    </location>
</feature>
<evidence type="ECO:0000313" key="6">
    <source>
        <dbReference type="EMBL" id="SFC73688.1"/>
    </source>
</evidence>
<dbReference type="GO" id="GO:0016787">
    <property type="term" value="F:hydrolase activity"/>
    <property type="evidence" value="ECO:0007669"/>
    <property type="project" value="UniProtKB-KW"/>
</dbReference>
<keyword evidence="1" id="KW-0540">Nuclease</keyword>
<evidence type="ECO:0000313" key="7">
    <source>
        <dbReference type="Proteomes" id="UP000199577"/>
    </source>
</evidence>
<keyword evidence="4" id="KW-0472">Membrane</keyword>
<dbReference type="RefSeq" id="WP_211657651.1">
    <property type="nucleotide sequence ID" value="NZ_FOLL01000022.1"/>
</dbReference>
<dbReference type="PANTHER" id="PTHR12302:SF3">
    <property type="entry name" value="SERINE_THREONINE-PROTEIN KINASE 31"/>
    <property type="match status" value="1"/>
</dbReference>
<evidence type="ECO:0000256" key="1">
    <source>
        <dbReference type="ARBA" id="ARBA00022722"/>
    </source>
</evidence>
<proteinExistence type="predicted"/>
<dbReference type="SUPFAM" id="SSF50199">
    <property type="entry name" value="Staphylococcal nuclease"/>
    <property type="match status" value="1"/>
</dbReference>
<keyword evidence="7" id="KW-1185">Reference proteome</keyword>
<dbReference type="STRING" id="623281.SAMN05421747_12231"/>
<dbReference type="PROSITE" id="PS50830">
    <property type="entry name" value="TNASE_3"/>
    <property type="match status" value="1"/>
</dbReference>